<feature type="compositionally biased region" description="Polar residues" evidence="5">
    <location>
        <begin position="719"/>
        <end position="732"/>
    </location>
</feature>
<feature type="region of interest" description="Disordered" evidence="5">
    <location>
        <begin position="861"/>
        <end position="883"/>
    </location>
</feature>
<dbReference type="Pfam" id="PF04615">
    <property type="entry name" value="Utp14"/>
    <property type="match status" value="1"/>
</dbReference>
<dbReference type="AlphaFoldDB" id="A0A0J6YBR2"/>
<gene>
    <name evidence="6" type="ORF">CIRG_04861</name>
</gene>
<dbReference type="PANTHER" id="PTHR14150">
    <property type="entry name" value="U3 SMALL NUCLEOLAR RNA-ASSOCIATED PROTEIN 14"/>
    <property type="match status" value="1"/>
</dbReference>
<feature type="compositionally biased region" description="Acidic residues" evidence="5">
    <location>
        <begin position="580"/>
        <end position="597"/>
    </location>
</feature>
<dbReference type="OrthoDB" id="277439at2759"/>
<keyword evidence="4" id="KW-0175">Coiled coil</keyword>
<dbReference type="STRING" id="404692.A0A0J6YBR2"/>
<feature type="compositionally biased region" description="Acidic residues" evidence="5">
    <location>
        <begin position="220"/>
        <end position="250"/>
    </location>
</feature>
<feature type="compositionally biased region" description="Basic and acidic residues" evidence="5">
    <location>
        <begin position="202"/>
        <end position="219"/>
    </location>
</feature>
<evidence type="ECO:0000256" key="2">
    <source>
        <dbReference type="ARBA" id="ARBA00022553"/>
    </source>
</evidence>
<organism evidence="6 7">
    <name type="scientific">Coccidioides immitis RMSCC 2394</name>
    <dbReference type="NCBI Taxonomy" id="404692"/>
    <lineage>
        <taxon>Eukaryota</taxon>
        <taxon>Fungi</taxon>
        <taxon>Dikarya</taxon>
        <taxon>Ascomycota</taxon>
        <taxon>Pezizomycotina</taxon>
        <taxon>Eurotiomycetes</taxon>
        <taxon>Eurotiomycetidae</taxon>
        <taxon>Onygenales</taxon>
        <taxon>Onygenaceae</taxon>
        <taxon>Coccidioides</taxon>
    </lineage>
</organism>
<sequence length="978" mass="109895">MPGRRSNVLNNLKNDAPKSKSGGGKRKLGRGLDALAIAEREYPQKSGVKLHRLGDDDDDHDSRRKRGFRQDADDDEAPSKRRKTEESDLSEDGGSDSEGNEWRIGQVDSENDSEIASDEAFGSSDEERFEGFTFRASSTRKGSRAPSKPGRKNQSVDLSEGERDGKESPSEDELEDELEDDLGDDAVDLAAAWDMNAEESEEEKRKSAAKARKENGKEDAESDDESSTGTESDGEEDDESDLSLSEDDGATDTRGLSKLQRFVNALKSEDSDEKKAGQSTSITLQGSEPTEFGLISSRKLTVADLLPTISDSRMKGSLKHLHVRTAEKKSKSGGIPGKLDVPLSKREQDRLDRTAAYQKSKETLDRWIDTVKANRRAEHLSFPLPETASIQNAKVTDSKPRTDLETTIQNILVESGLASSNGKDAEDRIQEFEKLQTNKLSIEELQARRNELRRARELLFREEVRAKRIKKIKSKSYRRVHRKERERMEQRERDALAAAGVDMEEEDRERADRLRAEMRMGAKHRESKWAKSVKQTGRGAWDEDARAGIAEQARRREELQRRIEGKRVQEEGYTGSSGSESEEDDIDPFDNEAESEDEVRRLQRKLEKLEGDGAAEEELTGPHAKLLSMKFMRNAEAARKAANDAEIKKLNRQFAGEESASEIEDDDGGRRRFGKSDQGTSNKELPVAKRQEFEEPTSDDENLPEADDDIDIRVDGKTNGKTKQRAQAASLRNKQRAQTKSKPNGADTDINPWLSEGTKRSRKKKGAVDGSMDITLIENTGAAKQEVESKQNGSLKEKAATQQRQKPGGHEDDVSDDEESRVPILLQNEELVKRAFAGDEVLEAFTKEKLETIEDEGDKIVEDTLPGWGSWTGSGLTKKEKREAKAQRSFKTVEGIKPANRKDAKLDRVIINEKRVRKNTKYLASQLPHPFESRQQYERSLRVPIGPEWTTKEVFQDSTKPRLMVKQGVIKPIQRPHV</sequence>
<evidence type="ECO:0000313" key="6">
    <source>
        <dbReference type="EMBL" id="KMP05180.1"/>
    </source>
</evidence>
<feature type="compositionally biased region" description="Basic and acidic residues" evidence="5">
    <location>
        <begin position="77"/>
        <end position="86"/>
    </location>
</feature>
<feature type="compositionally biased region" description="Basic and acidic residues" evidence="5">
    <location>
        <begin position="785"/>
        <end position="799"/>
    </location>
</feature>
<feature type="region of interest" description="Disordered" evidence="5">
    <location>
        <begin position="650"/>
        <end position="822"/>
    </location>
</feature>
<dbReference type="GO" id="GO:0032040">
    <property type="term" value="C:small-subunit processome"/>
    <property type="evidence" value="ECO:0007669"/>
    <property type="project" value="InterPro"/>
</dbReference>
<evidence type="ECO:0000256" key="4">
    <source>
        <dbReference type="SAM" id="Coils"/>
    </source>
</evidence>
<dbReference type="GO" id="GO:0006364">
    <property type="term" value="P:rRNA processing"/>
    <property type="evidence" value="ECO:0007669"/>
    <property type="project" value="InterPro"/>
</dbReference>
<feature type="compositionally biased region" description="Basic and acidic residues" evidence="5">
    <location>
        <begin position="517"/>
        <end position="529"/>
    </location>
</feature>
<feature type="compositionally biased region" description="Polar residues" evidence="5">
    <location>
        <begin position="277"/>
        <end position="288"/>
    </location>
</feature>
<feature type="compositionally biased region" description="Acidic residues" evidence="5">
    <location>
        <begin position="170"/>
        <end position="187"/>
    </location>
</feature>
<feature type="region of interest" description="Disordered" evidence="5">
    <location>
        <begin position="1"/>
        <end position="294"/>
    </location>
</feature>
<accession>A0A0J6YBR2</accession>
<protein>
    <submittedName>
        <fullName evidence="6">Juvenile spermatogonial depletion</fullName>
    </submittedName>
</protein>
<feature type="compositionally biased region" description="Basic and acidic residues" evidence="5">
    <location>
        <begin position="540"/>
        <end position="570"/>
    </location>
</feature>
<evidence type="ECO:0000256" key="5">
    <source>
        <dbReference type="SAM" id="MobiDB-lite"/>
    </source>
</evidence>
<feature type="compositionally biased region" description="Basic and acidic residues" evidence="5">
    <location>
        <begin position="160"/>
        <end position="169"/>
    </location>
</feature>
<keyword evidence="2" id="KW-0597">Phosphoprotein</keyword>
<dbReference type="EMBL" id="DS028095">
    <property type="protein sequence ID" value="KMP05180.1"/>
    <property type="molecule type" value="Genomic_DNA"/>
</dbReference>
<name>A0A0J6YBR2_COCIT</name>
<feature type="compositionally biased region" description="Basic and acidic residues" evidence="5">
    <location>
        <begin position="598"/>
        <end position="611"/>
    </location>
</feature>
<feature type="compositionally biased region" description="Acidic residues" evidence="5">
    <location>
        <begin position="694"/>
        <end position="710"/>
    </location>
</feature>
<feature type="compositionally biased region" description="Acidic residues" evidence="5">
    <location>
        <begin position="87"/>
        <end position="99"/>
    </location>
</feature>
<keyword evidence="3" id="KW-0539">Nucleus</keyword>
<dbReference type="InterPro" id="IPR006709">
    <property type="entry name" value="SSU_processome_Utp14"/>
</dbReference>
<feature type="region of interest" description="Disordered" evidence="5">
    <location>
        <begin position="517"/>
        <end position="626"/>
    </location>
</feature>
<feature type="compositionally biased region" description="Basic and acidic residues" evidence="5">
    <location>
        <begin position="267"/>
        <end position="276"/>
    </location>
</feature>
<feature type="coiled-coil region" evidence="4">
    <location>
        <begin position="435"/>
        <end position="462"/>
    </location>
</feature>
<comment type="subcellular location">
    <subcellularLocation>
        <location evidence="1">Nucleus</location>
        <location evidence="1">Nucleolus</location>
    </subcellularLocation>
</comment>
<evidence type="ECO:0000313" key="7">
    <source>
        <dbReference type="Proteomes" id="UP000054565"/>
    </source>
</evidence>
<reference evidence="7" key="1">
    <citation type="journal article" date="2010" name="Genome Res.">
        <title>Population genomic sequencing of Coccidioides fungi reveals recent hybridization and transposon control.</title>
        <authorList>
            <person name="Neafsey D.E."/>
            <person name="Barker B.M."/>
            <person name="Sharpton T.J."/>
            <person name="Stajich J.E."/>
            <person name="Park D.J."/>
            <person name="Whiston E."/>
            <person name="Hung C.-Y."/>
            <person name="McMahan C."/>
            <person name="White J."/>
            <person name="Sykes S."/>
            <person name="Heiman D."/>
            <person name="Young S."/>
            <person name="Zeng Q."/>
            <person name="Abouelleil A."/>
            <person name="Aftuck L."/>
            <person name="Bessette D."/>
            <person name="Brown A."/>
            <person name="FitzGerald M."/>
            <person name="Lui A."/>
            <person name="Macdonald J.P."/>
            <person name="Priest M."/>
            <person name="Orbach M.J."/>
            <person name="Galgiani J.N."/>
            <person name="Kirkland T.N."/>
            <person name="Cole G.T."/>
            <person name="Birren B.W."/>
            <person name="Henn M.R."/>
            <person name="Taylor J.W."/>
            <person name="Rounsley S.D."/>
        </authorList>
    </citation>
    <scope>NUCLEOTIDE SEQUENCE [LARGE SCALE GENOMIC DNA]</scope>
    <source>
        <strain evidence="7">RMSCC 2394</strain>
    </source>
</reference>
<dbReference type="Proteomes" id="UP000054565">
    <property type="component" value="Unassembled WGS sequence"/>
</dbReference>
<proteinExistence type="predicted"/>
<evidence type="ECO:0000256" key="1">
    <source>
        <dbReference type="ARBA" id="ARBA00004604"/>
    </source>
</evidence>
<evidence type="ECO:0000256" key="3">
    <source>
        <dbReference type="ARBA" id="ARBA00023242"/>
    </source>
</evidence>
<dbReference type="PANTHER" id="PTHR14150:SF12">
    <property type="entry name" value="U3 SMALL NUCLEOLAR RNA-ASSOCIATED PROTEIN 14 HOMOLOG A"/>
    <property type="match status" value="1"/>
</dbReference>